<comment type="caution">
    <text evidence="5">The sequence shown here is derived from an EMBL/GenBank/DDBJ whole genome shotgun (WGS) entry which is preliminary data.</text>
</comment>
<feature type="active site" description="Nucleophile" evidence="4">
    <location>
        <position position="11"/>
    </location>
</feature>
<evidence type="ECO:0000256" key="2">
    <source>
        <dbReference type="ARBA" id="ARBA00022679"/>
    </source>
</evidence>
<dbReference type="SUPFAM" id="SSF53335">
    <property type="entry name" value="S-adenosyl-L-methionine-dependent methyltransferases"/>
    <property type="match status" value="1"/>
</dbReference>
<dbReference type="PANTHER" id="PTHR11061:SF30">
    <property type="entry name" value="TRNA (URACIL(54)-C(5))-METHYLTRANSFERASE"/>
    <property type="match status" value="1"/>
</dbReference>
<evidence type="ECO:0000256" key="1">
    <source>
        <dbReference type="ARBA" id="ARBA00022603"/>
    </source>
</evidence>
<proteinExistence type="inferred from homology"/>
<accession>A0ABW4SH76</accession>
<evidence type="ECO:0000256" key="4">
    <source>
        <dbReference type="PROSITE-ProRule" id="PRU01024"/>
    </source>
</evidence>
<gene>
    <name evidence="5" type="ORF">ACFSFY_12700</name>
</gene>
<evidence type="ECO:0008006" key="7">
    <source>
        <dbReference type="Google" id="ProtNLM"/>
    </source>
</evidence>
<keyword evidence="1 4" id="KW-0489">Methyltransferase</keyword>
<dbReference type="InterPro" id="IPR029063">
    <property type="entry name" value="SAM-dependent_MTases_sf"/>
</dbReference>
<comment type="similarity">
    <text evidence="4">Belongs to the class I-like SAM-binding methyltransferase superfamily. RNA M5U methyltransferase family.</text>
</comment>
<name>A0ABW4SH76_9BACL</name>
<comment type="caution">
    <text evidence="4">Lacks conserved residue(s) required for the propagation of feature annotation.</text>
</comment>
<keyword evidence="3 4" id="KW-0949">S-adenosyl-L-methionine</keyword>
<sequence length="87" mass="9900">MIGEKIIYISCNPETQARDLALLVEHGYQVKGIQPVEIFPQTNYIETGNRPTRNNTTIKKAYTSFLCFVSRGSRGGLFIIIFVIRTF</sequence>
<protein>
    <recommendedName>
        <fullName evidence="7">tRNA (Uracil-5-)-methyltransferase</fullName>
    </recommendedName>
</protein>
<dbReference type="Pfam" id="PF05958">
    <property type="entry name" value="tRNA_U5-meth_tr"/>
    <property type="match status" value="1"/>
</dbReference>
<reference evidence="6" key="1">
    <citation type="journal article" date="2019" name="Int. J. Syst. Evol. Microbiol.">
        <title>The Global Catalogue of Microorganisms (GCM) 10K type strain sequencing project: providing services to taxonomists for standard genome sequencing and annotation.</title>
        <authorList>
            <consortium name="The Broad Institute Genomics Platform"/>
            <consortium name="The Broad Institute Genome Sequencing Center for Infectious Disease"/>
            <person name="Wu L."/>
            <person name="Ma J."/>
        </authorList>
    </citation>
    <scope>NUCLEOTIDE SEQUENCE [LARGE SCALE GENOMIC DNA]</scope>
    <source>
        <strain evidence="6">CGMCC 4.7177</strain>
    </source>
</reference>
<organism evidence="5 6">
    <name type="scientific">Sporosarcina siberiensis</name>
    <dbReference type="NCBI Taxonomy" id="1365606"/>
    <lineage>
        <taxon>Bacteria</taxon>
        <taxon>Bacillati</taxon>
        <taxon>Bacillota</taxon>
        <taxon>Bacilli</taxon>
        <taxon>Bacillales</taxon>
        <taxon>Caryophanaceae</taxon>
        <taxon>Sporosarcina</taxon>
    </lineage>
</organism>
<evidence type="ECO:0000256" key="3">
    <source>
        <dbReference type="ARBA" id="ARBA00022691"/>
    </source>
</evidence>
<dbReference type="InterPro" id="IPR010280">
    <property type="entry name" value="U5_MeTrfase_fam"/>
</dbReference>
<keyword evidence="2 4" id="KW-0808">Transferase</keyword>
<dbReference type="PANTHER" id="PTHR11061">
    <property type="entry name" value="RNA M5U METHYLTRANSFERASE"/>
    <property type="match status" value="1"/>
</dbReference>
<dbReference type="RefSeq" id="WP_381539071.1">
    <property type="nucleotide sequence ID" value="NZ_JBHUGI010000032.1"/>
</dbReference>
<dbReference type="Gene3D" id="3.40.50.150">
    <property type="entry name" value="Vaccinia Virus protein VP39"/>
    <property type="match status" value="1"/>
</dbReference>
<evidence type="ECO:0000313" key="6">
    <source>
        <dbReference type="Proteomes" id="UP001597218"/>
    </source>
</evidence>
<evidence type="ECO:0000313" key="5">
    <source>
        <dbReference type="EMBL" id="MFD1928893.1"/>
    </source>
</evidence>
<keyword evidence="6" id="KW-1185">Reference proteome</keyword>
<dbReference type="EMBL" id="JBHUGI010000032">
    <property type="protein sequence ID" value="MFD1928893.1"/>
    <property type="molecule type" value="Genomic_DNA"/>
</dbReference>
<dbReference type="PROSITE" id="PS51687">
    <property type="entry name" value="SAM_MT_RNA_M5U"/>
    <property type="match status" value="1"/>
</dbReference>
<dbReference type="Proteomes" id="UP001597218">
    <property type="component" value="Unassembled WGS sequence"/>
</dbReference>